<evidence type="ECO:0000313" key="2">
    <source>
        <dbReference type="EMBL" id="MBB6147077.1"/>
    </source>
</evidence>
<feature type="region of interest" description="Disordered" evidence="1">
    <location>
        <begin position="1"/>
        <end position="35"/>
    </location>
</feature>
<dbReference type="Proteomes" id="UP000538666">
    <property type="component" value="Unassembled WGS sequence"/>
</dbReference>
<dbReference type="RefSeq" id="WP_231581333.1">
    <property type="nucleotide sequence ID" value="NZ_JACHEK010000012.1"/>
</dbReference>
<name>A0A841K3D1_9BACT</name>
<dbReference type="AlphaFoldDB" id="A0A841K3D1"/>
<protein>
    <submittedName>
        <fullName evidence="2">Uncharacterized protein</fullName>
    </submittedName>
</protein>
<feature type="compositionally biased region" description="Basic and acidic residues" evidence="1">
    <location>
        <begin position="1"/>
        <end position="11"/>
    </location>
</feature>
<organism evidence="2 3">
    <name type="scientific">Silvibacterium bohemicum</name>
    <dbReference type="NCBI Taxonomy" id="1577686"/>
    <lineage>
        <taxon>Bacteria</taxon>
        <taxon>Pseudomonadati</taxon>
        <taxon>Acidobacteriota</taxon>
        <taxon>Terriglobia</taxon>
        <taxon>Terriglobales</taxon>
        <taxon>Acidobacteriaceae</taxon>
        <taxon>Silvibacterium</taxon>
    </lineage>
</organism>
<evidence type="ECO:0000313" key="3">
    <source>
        <dbReference type="Proteomes" id="UP000538666"/>
    </source>
</evidence>
<proteinExistence type="predicted"/>
<dbReference type="EMBL" id="JACHEK010000012">
    <property type="protein sequence ID" value="MBB6147077.1"/>
    <property type="molecule type" value="Genomic_DNA"/>
</dbReference>
<accession>A0A841K3D1</accession>
<reference evidence="2 3" key="1">
    <citation type="submission" date="2020-08" db="EMBL/GenBank/DDBJ databases">
        <title>Genomic Encyclopedia of Type Strains, Phase IV (KMG-IV): sequencing the most valuable type-strain genomes for metagenomic binning, comparative biology and taxonomic classification.</title>
        <authorList>
            <person name="Goeker M."/>
        </authorList>
    </citation>
    <scope>NUCLEOTIDE SEQUENCE [LARGE SCALE GENOMIC DNA]</scope>
    <source>
        <strain evidence="2 3">DSM 103733</strain>
    </source>
</reference>
<keyword evidence="3" id="KW-1185">Reference proteome</keyword>
<sequence>MGSHETERSVDLPHLSLNTAPPPETSLQQSPEELKEEQRKIRRLQLMMDMVMSVIGQDGSLTVDEAAEMVADSRRAALAMFPDKELVYNIIYKPRLQRLMRERYRIQ</sequence>
<evidence type="ECO:0000256" key="1">
    <source>
        <dbReference type="SAM" id="MobiDB-lite"/>
    </source>
</evidence>
<gene>
    <name evidence="2" type="ORF">HNQ77_005062</name>
</gene>
<comment type="caution">
    <text evidence="2">The sequence shown here is derived from an EMBL/GenBank/DDBJ whole genome shotgun (WGS) entry which is preliminary data.</text>
</comment>